<organism evidence="8 9">
    <name type="scientific">Nocardia africana</name>
    <dbReference type="NCBI Taxonomy" id="134964"/>
    <lineage>
        <taxon>Bacteria</taxon>
        <taxon>Bacillati</taxon>
        <taxon>Actinomycetota</taxon>
        <taxon>Actinomycetes</taxon>
        <taxon>Mycobacteriales</taxon>
        <taxon>Nocardiaceae</taxon>
        <taxon>Nocardia</taxon>
    </lineage>
</organism>
<evidence type="ECO:0000256" key="6">
    <source>
        <dbReference type="ARBA" id="ARBA00023014"/>
    </source>
</evidence>
<keyword evidence="2" id="KW-0813">Transport</keyword>
<keyword evidence="4" id="KW-0249">Electron transport</keyword>
<dbReference type="RefSeq" id="WP_387251228.1">
    <property type="nucleotide sequence ID" value="NZ_JBIALX010000005.1"/>
</dbReference>
<proteinExistence type="predicted"/>
<comment type="cofactor">
    <cofactor evidence="1">
        <name>[3Fe-4S] cluster</name>
        <dbReference type="ChEBI" id="CHEBI:21137"/>
    </cofactor>
</comment>
<evidence type="ECO:0000256" key="1">
    <source>
        <dbReference type="ARBA" id="ARBA00001927"/>
    </source>
</evidence>
<dbReference type="PANTHER" id="PTHR36923:SF3">
    <property type="entry name" value="FERREDOXIN"/>
    <property type="match status" value="1"/>
</dbReference>
<comment type="caution">
    <text evidence="8">The sequence shown here is derived from an EMBL/GenBank/DDBJ whole genome shotgun (WGS) entry which is preliminary data.</text>
</comment>
<keyword evidence="9" id="KW-1185">Reference proteome</keyword>
<name>A0ABW6NIW8_9NOCA</name>
<protein>
    <submittedName>
        <fullName evidence="8">Ferredoxin</fullName>
    </submittedName>
</protein>
<keyword evidence="6" id="KW-0411">Iron-sulfur</keyword>
<dbReference type="Gene3D" id="3.30.70.20">
    <property type="match status" value="1"/>
</dbReference>
<evidence type="ECO:0000313" key="9">
    <source>
        <dbReference type="Proteomes" id="UP001601521"/>
    </source>
</evidence>
<evidence type="ECO:0000313" key="8">
    <source>
        <dbReference type="EMBL" id="MFF0454356.1"/>
    </source>
</evidence>
<keyword evidence="3" id="KW-0479">Metal-binding</keyword>
<accession>A0ABW6NIW8</accession>
<keyword evidence="7" id="KW-0003">3Fe-4S</keyword>
<dbReference type="EMBL" id="JBIALX010000005">
    <property type="protein sequence ID" value="MFF0454356.1"/>
    <property type="molecule type" value="Genomic_DNA"/>
</dbReference>
<evidence type="ECO:0000256" key="2">
    <source>
        <dbReference type="ARBA" id="ARBA00022448"/>
    </source>
</evidence>
<evidence type="ECO:0000256" key="4">
    <source>
        <dbReference type="ARBA" id="ARBA00022982"/>
    </source>
</evidence>
<gene>
    <name evidence="8" type="ORF">ACFYTH_13395</name>
</gene>
<dbReference type="PANTHER" id="PTHR36923">
    <property type="entry name" value="FERREDOXIN"/>
    <property type="match status" value="1"/>
</dbReference>
<evidence type="ECO:0000256" key="3">
    <source>
        <dbReference type="ARBA" id="ARBA00022723"/>
    </source>
</evidence>
<keyword evidence="5" id="KW-0408">Iron</keyword>
<dbReference type="Pfam" id="PF13459">
    <property type="entry name" value="Fer4_15"/>
    <property type="match status" value="1"/>
</dbReference>
<evidence type="ECO:0000256" key="5">
    <source>
        <dbReference type="ARBA" id="ARBA00023004"/>
    </source>
</evidence>
<dbReference type="InterPro" id="IPR051269">
    <property type="entry name" value="Fe-S_cluster_ET"/>
</dbReference>
<dbReference type="SUPFAM" id="SSF54862">
    <property type="entry name" value="4Fe-4S ferredoxins"/>
    <property type="match status" value="1"/>
</dbReference>
<reference evidence="8 9" key="1">
    <citation type="submission" date="2024-10" db="EMBL/GenBank/DDBJ databases">
        <title>The Natural Products Discovery Center: Release of the First 8490 Sequenced Strains for Exploring Actinobacteria Biosynthetic Diversity.</title>
        <authorList>
            <person name="Kalkreuter E."/>
            <person name="Kautsar S.A."/>
            <person name="Yang D."/>
            <person name="Bader C.D."/>
            <person name="Teijaro C.N."/>
            <person name="Fluegel L."/>
            <person name="Davis C.M."/>
            <person name="Simpson J.R."/>
            <person name="Lauterbach L."/>
            <person name="Steele A.D."/>
            <person name="Gui C."/>
            <person name="Meng S."/>
            <person name="Li G."/>
            <person name="Viehrig K."/>
            <person name="Ye F."/>
            <person name="Su P."/>
            <person name="Kiefer A.F."/>
            <person name="Nichols A."/>
            <person name="Cepeda A.J."/>
            <person name="Yan W."/>
            <person name="Fan B."/>
            <person name="Jiang Y."/>
            <person name="Adhikari A."/>
            <person name="Zheng C.-J."/>
            <person name="Schuster L."/>
            <person name="Cowan T.M."/>
            <person name="Smanski M.J."/>
            <person name="Chevrette M.G."/>
            <person name="De Carvalho L.P.S."/>
            <person name="Shen B."/>
        </authorList>
    </citation>
    <scope>NUCLEOTIDE SEQUENCE [LARGE SCALE GENOMIC DNA]</scope>
    <source>
        <strain evidence="8 9">NPDC004550</strain>
    </source>
</reference>
<dbReference type="Proteomes" id="UP001601521">
    <property type="component" value="Unassembled WGS sequence"/>
</dbReference>
<evidence type="ECO:0000256" key="7">
    <source>
        <dbReference type="ARBA" id="ARBA00023291"/>
    </source>
</evidence>
<sequence>MTLRVEVERTRCIGAGQCVLTLGTVFDHDDAGLVVLLRADVPDKYTERVRQAIELCPAQAITARRRSA</sequence>